<dbReference type="EMBL" id="VSFF01000016">
    <property type="protein sequence ID" value="TYC08625.1"/>
    <property type="molecule type" value="Genomic_DNA"/>
</dbReference>
<accession>A0A5D0TTI6</accession>
<evidence type="ECO:0000256" key="3">
    <source>
        <dbReference type="ARBA" id="ARBA00022643"/>
    </source>
</evidence>
<dbReference type="PANTHER" id="PTHR10578:SF107">
    <property type="entry name" value="2-HYDROXYACID OXIDASE 1"/>
    <property type="match status" value="1"/>
</dbReference>
<evidence type="ECO:0000256" key="6">
    <source>
        <dbReference type="PIRSR" id="PIRSR000138-1"/>
    </source>
</evidence>
<evidence type="ECO:0000256" key="4">
    <source>
        <dbReference type="ARBA" id="ARBA00023002"/>
    </source>
</evidence>
<feature type="active site" description="Proton acceptor" evidence="6">
    <location>
        <position position="254"/>
    </location>
</feature>
<name>A0A5D0TTI6_9ACTN</name>
<evidence type="ECO:0000313" key="11">
    <source>
        <dbReference type="Proteomes" id="UP000322634"/>
    </source>
</evidence>
<proteinExistence type="inferred from homology"/>
<feature type="binding site" evidence="7">
    <location>
        <position position="108"/>
    </location>
    <ligand>
        <name>FMN</name>
        <dbReference type="ChEBI" id="CHEBI:58210"/>
    </ligand>
</feature>
<dbReference type="SUPFAM" id="SSF51395">
    <property type="entry name" value="FMN-linked oxidoreductases"/>
    <property type="match status" value="1"/>
</dbReference>
<feature type="binding site" evidence="7">
    <location>
        <position position="254"/>
    </location>
    <ligand>
        <name>glyoxylate</name>
        <dbReference type="ChEBI" id="CHEBI:36655"/>
    </ligand>
</feature>
<dbReference type="GO" id="GO:0010181">
    <property type="term" value="F:FMN binding"/>
    <property type="evidence" value="ECO:0007669"/>
    <property type="project" value="InterPro"/>
</dbReference>
<comment type="cofactor">
    <cofactor evidence="1">
        <name>FMN</name>
        <dbReference type="ChEBI" id="CHEBI:58210"/>
    </cofactor>
</comment>
<dbReference type="FunFam" id="3.20.20.70:FF:000029">
    <property type="entry name" value="L-lactate dehydrogenase"/>
    <property type="match status" value="1"/>
</dbReference>
<keyword evidence="4" id="KW-0560">Oxidoreductase</keyword>
<feature type="binding site" evidence="7">
    <location>
        <position position="252"/>
    </location>
    <ligand>
        <name>FMN</name>
        <dbReference type="ChEBI" id="CHEBI:58210"/>
    </ligand>
</feature>
<feature type="region of interest" description="Disordered" evidence="8">
    <location>
        <begin position="342"/>
        <end position="377"/>
    </location>
</feature>
<feature type="domain" description="FMN hydroxy acid dehydrogenase" evidence="9">
    <location>
        <begin position="1"/>
        <end position="359"/>
    </location>
</feature>
<feature type="binding site" evidence="7">
    <location>
        <position position="130"/>
    </location>
    <ligand>
        <name>FMN</name>
        <dbReference type="ChEBI" id="CHEBI:58210"/>
    </ligand>
</feature>
<keyword evidence="11" id="KW-1185">Reference proteome</keyword>
<evidence type="ECO:0000256" key="2">
    <source>
        <dbReference type="ARBA" id="ARBA00022630"/>
    </source>
</evidence>
<feature type="binding site" evidence="7">
    <location>
        <begin position="285"/>
        <end position="289"/>
    </location>
    <ligand>
        <name>FMN</name>
        <dbReference type="ChEBI" id="CHEBI:58210"/>
    </ligand>
</feature>
<dbReference type="Gene3D" id="3.20.20.70">
    <property type="entry name" value="Aldolase class I"/>
    <property type="match status" value="1"/>
</dbReference>
<dbReference type="Pfam" id="PF01070">
    <property type="entry name" value="FMN_dh"/>
    <property type="match status" value="1"/>
</dbReference>
<dbReference type="CDD" id="cd02809">
    <property type="entry name" value="alpha_hydroxyacid_oxid_FMN"/>
    <property type="match status" value="1"/>
</dbReference>
<reference evidence="10 11" key="1">
    <citation type="submission" date="2019-08" db="EMBL/GenBank/DDBJ databases">
        <title>Actinomadura sp. nov. CYP1-5 isolated from mountain soil.</title>
        <authorList>
            <person name="Songsumanus A."/>
            <person name="Kuncharoen N."/>
            <person name="Kudo T."/>
            <person name="Yuki M."/>
            <person name="Igarashi Y."/>
            <person name="Tanasupawat S."/>
        </authorList>
    </citation>
    <scope>NUCLEOTIDE SEQUENCE [LARGE SCALE GENOMIC DNA]</scope>
    <source>
        <strain evidence="10 11">GKU157</strain>
    </source>
</reference>
<sequence length="377" mass="39453">MALLTLADYESTAGSLAAWPPGVWDFLTGGAGTESTVTANREAFARWRLMPRVCVDVSVVETSTTVLGSDWDLPVAFAPTALHEVCTRDAEAATASAATALGVPMVVSALSSRTIEDIADAAPEATLWQQVYLFRDRKVTASLVQRASAAGAQAIVVTVDVPRPARRLRDIRNELRFPPHVQARNLAASTGRAPDVSSPSAHTAEAMDPSVTWEDVQWLTELSALPVLVKGIQVGQDAEHARRAGAAGVIVSNHGGRQLDRARPTLDALPEIRTAVPSGYPVLLDGGVRTGAEVMIALALGADAVLVGRPVLHGLAVAGKHGAAMVLGILRAELTDAMAQSGHPTLDSVDRSAIHPAPDPALLSADTVPPPAPRVLR</sequence>
<evidence type="ECO:0000256" key="8">
    <source>
        <dbReference type="SAM" id="MobiDB-lite"/>
    </source>
</evidence>
<comment type="caution">
    <text evidence="10">The sequence shown here is derived from an EMBL/GenBank/DDBJ whole genome shotgun (WGS) entry which is preliminary data.</text>
</comment>
<keyword evidence="3 7" id="KW-0288">FMN</keyword>
<evidence type="ECO:0000256" key="5">
    <source>
        <dbReference type="ARBA" id="ARBA00024042"/>
    </source>
</evidence>
<feature type="binding site" evidence="7">
    <location>
        <position position="257"/>
    </location>
    <ligand>
        <name>glyoxylate</name>
        <dbReference type="ChEBI" id="CHEBI:36655"/>
    </ligand>
</feature>
<feature type="binding site" evidence="7">
    <location>
        <position position="167"/>
    </location>
    <ligand>
        <name>glyoxylate</name>
        <dbReference type="ChEBI" id="CHEBI:36655"/>
    </ligand>
</feature>
<dbReference type="PANTHER" id="PTHR10578">
    <property type="entry name" value="S -2-HYDROXY-ACID OXIDASE-RELATED"/>
    <property type="match status" value="1"/>
</dbReference>
<dbReference type="OrthoDB" id="9770452at2"/>
<dbReference type="InterPro" id="IPR012133">
    <property type="entry name" value="Alpha-hydoxy_acid_DH_FMN"/>
</dbReference>
<feature type="binding site" evidence="7">
    <location>
        <begin position="308"/>
        <end position="309"/>
    </location>
    <ligand>
        <name>FMN</name>
        <dbReference type="ChEBI" id="CHEBI:58210"/>
    </ligand>
</feature>
<feature type="binding site" evidence="7">
    <location>
        <position position="158"/>
    </location>
    <ligand>
        <name>FMN</name>
        <dbReference type="ChEBI" id="CHEBI:58210"/>
    </ligand>
</feature>
<dbReference type="InterPro" id="IPR008259">
    <property type="entry name" value="FMN_hydac_DH_AS"/>
</dbReference>
<dbReference type="PROSITE" id="PS51349">
    <property type="entry name" value="FMN_HYDROXY_ACID_DH_2"/>
    <property type="match status" value="1"/>
</dbReference>
<feature type="binding site" evidence="7">
    <location>
        <position position="230"/>
    </location>
    <ligand>
        <name>FMN</name>
        <dbReference type="ChEBI" id="CHEBI:58210"/>
    </ligand>
</feature>
<dbReference type="InterPro" id="IPR013785">
    <property type="entry name" value="Aldolase_TIM"/>
</dbReference>
<feature type="region of interest" description="Disordered" evidence="8">
    <location>
        <begin position="187"/>
        <end position="207"/>
    </location>
</feature>
<dbReference type="PIRSF" id="PIRSF000138">
    <property type="entry name" value="Al-hdrx_acd_dh"/>
    <property type="match status" value="1"/>
</dbReference>
<gene>
    <name evidence="10" type="ORF">FXF65_37675</name>
</gene>
<dbReference type="InterPro" id="IPR000262">
    <property type="entry name" value="FMN-dep_DH"/>
</dbReference>
<protein>
    <submittedName>
        <fullName evidence="10">Alpha-hydroxy-acid oxidizing protein</fullName>
    </submittedName>
</protein>
<evidence type="ECO:0000256" key="7">
    <source>
        <dbReference type="PIRSR" id="PIRSR000138-2"/>
    </source>
</evidence>
<dbReference type="GO" id="GO:0016614">
    <property type="term" value="F:oxidoreductase activity, acting on CH-OH group of donors"/>
    <property type="evidence" value="ECO:0007669"/>
    <property type="project" value="UniProtKB-ARBA"/>
</dbReference>
<comment type="similarity">
    <text evidence="5">Belongs to the FMN-dependent alpha-hydroxy acid dehydrogenase family.</text>
</comment>
<dbReference type="Proteomes" id="UP000322634">
    <property type="component" value="Unassembled WGS sequence"/>
</dbReference>
<feature type="binding site" evidence="7">
    <location>
        <begin position="79"/>
        <end position="81"/>
    </location>
    <ligand>
        <name>FMN</name>
        <dbReference type="ChEBI" id="CHEBI:58210"/>
    </ligand>
</feature>
<dbReference type="RefSeq" id="WP_148354950.1">
    <property type="nucleotide sequence ID" value="NZ_JBHSBF010000002.1"/>
</dbReference>
<evidence type="ECO:0000313" key="10">
    <source>
        <dbReference type="EMBL" id="TYC08625.1"/>
    </source>
</evidence>
<dbReference type="PROSITE" id="PS00557">
    <property type="entry name" value="FMN_HYDROXY_ACID_DH_1"/>
    <property type="match status" value="1"/>
</dbReference>
<feature type="compositionally biased region" description="Pro residues" evidence="8">
    <location>
        <begin position="368"/>
        <end position="377"/>
    </location>
</feature>
<evidence type="ECO:0000259" key="9">
    <source>
        <dbReference type="PROSITE" id="PS51349"/>
    </source>
</evidence>
<organism evidence="10 11">
    <name type="scientific">Actinomadura syzygii</name>
    <dbReference type="NCBI Taxonomy" id="1427538"/>
    <lineage>
        <taxon>Bacteria</taxon>
        <taxon>Bacillati</taxon>
        <taxon>Actinomycetota</taxon>
        <taxon>Actinomycetes</taxon>
        <taxon>Streptosporangiales</taxon>
        <taxon>Thermomonosporaceae</taxon>
        <taxon>Actinomadura</taxon>
    </lineage>
</organism>
<keyword evidence="2 7" id="KW-0285">Flavoprotein</keyword>
<dbReference type="AlphaFoldDB" id="A0A5D0TTI6"/>
<evidence type="ECO:0000256" key="1">
    <source>
        <dbReference type="ARBA" id="ARBA00001917"/>
    </source>
</evidence>
<feature type="binding site" evidence="7">
    <location>
        <position position="132"/>
    </location>
    <ligand>
        <name>glyoxylate</name>
        <dbReference type="ChEBI" id="CHEBI:36655"/>
    </ligand>
</feature>
<dbReference type="InterPro" id="IPR037396">
    <property type="entry name" value="FMN_HAD"/>
</dbReference>